<dbReference type="AlphaFoldDB" id="A0A4C1U3F9"/>
<proteinExistence type="predicted"/>
<gene>
    <name evidence="1" type="ORF">EVAR_80680_1</name>
</gene>
<evidence type="ECO:0000313" key="2">
    <source>
        <dbReference type="Proteomes" id="UP000299102"/>
    </source>
</evidence>
<dbReference type="EMBL" id="BGZK01000123">
    <property type="protein sequence ID" value="GBP20862.1"/>
    <property type="molecule type" value="Genomic_DNA"/>
</dbReference>
<keyword evidence="2" id="KW-1185">Reference proteome</keyword>
<protein>
    <submittedName>
        <fullName evidence="1">Uncharacterized protein</fullName>
    </submittedName>
</protein>
<organism evidence="1 2">
    <name type="scientific">Eumeta variegata</name>
    <name type="common">Bagworm moth</name>
    <name type="synonym">Eumeta japonica</name>
    <dbReference type="NCBI Taxonomy" id="151549"/>
    <lineage>
        <taxon>Eukaryota</taxon>
        <taxon>Metazoa</taxon>
        <taxon>Ecdysozoa</taxon>
        <taxon>Arthropoda</taxon>
        <taxon>Hexapoda</taxon>
        <taxon>Insecta</taxon>
        <taxon>Pterygota</taxon>
        <taxon>Neoptera</taxon>
        <taxon>Endopterygota</taxon>
        <taxon>Lepidoptera</taxon>
        <taxon>Glossata</taxon>
        <taxon>Ditrysia</taxon>
        <taxon>Tineoidea</taxon>
        <taxon>Psychidae</taxon>
        <taxon>Oiketicinae</taxon>
        <taxon>Eumeta</taxon>
    </lineage>
</organism>
<sequence length="168" mass="19336">MSRQGYYKERLGFDPDEKFQDGVNGNAYYEDRHQAKRHRGEYLNEGTHDQNYEDNLTKFKGTTCWEFFIRQAELALITIPDLPPAVFRHQTLSFVYGRPDVVSNELLCASLQYSLRAGAACLSALSRRVFRKHLYFLSPFSGPLRGFVWDLVFIKSAAVTSRRVGRSA</sequence>
<reference evidence="1 2" key="1">
    <citation type="journal article" date="2019" name="Commun. Biol.">
        <title>The bagworm genome reveals a unique fibroin gene that provides high tensile strength.</title>
        <authorList>
            <person name="Kono N."/>
            <person name="Nakamura H."/>
            <person name="Ohtoshi R."/>
            <person name="Tomita M."/>
            <person name="Numata K."/>
            <person name="Arakawa K."/>
        </authorList>
    </citation>
    <scope>NUCLEOTIDE SEQUENCE [LARGE SCALE GENOMIC DNA]</scope>
</reference>
<comment type="caution">
    <text evidence="1">The sequence shown here is derived from an EMBL/GenBank/DDBJ whole genome shotgun (WGS) entry which is preliminary data.</text>
</comment>
<name>A0A4C1U3F9_EUMVA</name>
<evidence type="ECO:0000313" key="1">
    <source>
        <dbReference type="EMBL" id="GBP20862.1"/>
    </source>
</evidence>
<accession>A0A4C1U3F9</accession>
<dbReference type="Proteomes" id="UP000299102">
    <property type="component" value="Unassembled WGS sequence"/>
</dbReference>
<dbReference type="OrthoDB" id="18853at2759"/>